<keyword evidence="2" id="KW-1185">Reference proteome</keyword>
<evidence type="ECO:0008006" key="3">
    <source>
        <dbReference type="Google" id="ProtNLM"/>
    </source>
</evidence>
<proteinExistence type="predicted"/>
<dbReference type="SUPFAM" id="SSF49854">
    <property type="entry name" value="Spermadhesin, CUB domain"/>
    <property type="match status" value="1"/>
</dbReference>
<dbReference type="Ensembl" id="ENSSFAT00005056353.1">
    <property type="protein sequence ID" value="ENSSFAP00005054668.1"/>
    <property type="gene ID" value="ENSSFAG00005025994.1"/>
</dbReference>
<dbReference type="InterPro" id="IPR035914">
    <property type="entry name" value="Sperma_CUB_dom_sf"/>
</dbReference>
<dbReference type="InParanoid" id="A0A672JK56"/>
<sequence length="216" mass="24493">CKGPSNGCMVSIGRPLDEVIHIKVISSSLNCRKSMFLQIKCVQLENSELTSRTNVLLVRQSLPTPGSGIVFTYTSEKNTKRNCDMQLFSPSGVFENPITPNTNHTCRVLINAPPSVKIRIQALHIGLVFNGSNCCGVLVFLAQIRDMDVLKTNVFKGQQLFLWHSSGNMAEIEFHGDYLHSEGSFRWFLPTWRRFCDRNTRLFLLRKPTWAGKCER</sequence>
<dbReference type="AlphaFoldDB" id="A0A672JK56"/>
<name>A0A672JK56_SALFA</name>
<dbReference type="Gene3D" id="2.60.120.290">
    <property type="entry name" value="Spermadhesin, CUB domain"/>
    <property type="match status" value="1"/>
</dbReference>
<evidence type="ECO:0000313" key="1">
    <source>
        <dbReference type="Ensembl" id="ENSSFAP00005054668.1"/>
    </source>
</evidence>
<reference evidence="1" key="3">
    <citation type="submission" date="2025-09" db="UniProtKB">
        <authorList>
            <consortium name="Ensembl"/>
        </authorList>
    </citation>
    <scope>IDENTIFICATION</scope>
</reference>
<dbReference type="Proteomes" id="UP000472267">
    <property type="component" value="Chromosome 12"/>
</dbReference>
<dbReference type="OMA" id="INVAPRY"/>
<organism evidence="1 2">
    <name type="scientific">Salarias fasciatus</name>
    <name type="common">Jewelled blenny</name>
    <name type="synonym">Blennius fasciatus</name>
    <dbReference type="NCBI Taxonomy" id="181472"/>
    <lineage>
        <taxon>Eukaryota</taxon>
        <taxon>Metazoa</taxon>
        <taxon>Chordata</taxon>
        <taxon>Craniata</taxon>
        <taxon>Vertebrata</taxon>
        <taxon>Euteleostomi</taxon>
        <taxon>Actinopterygii</taxon>
        <taxon>Neopterygii</taxon>
        <taxon>Teleostei</taxon>
        <taxon>Neoteleostei</taxon>
        <taxon>Acanthomorphata</taxon>
        <taxon>Ovalentaria</taxon>
        <taxon>Blenniimorphae</taxon>
        <taxon>Blenniiformes</taxon>
        <taxon>Blennioidei</taxon>
        <taxon>Blenniidae</taxon>
        <taxon>Salariinae</taxon>
        <taxon>Salarias</taxon>
    </lineage>
</organism>
<reference evidence="1" key="1">
    <citation type="submission" date="2019-06" db="EMBL/GenBank/DDBJ databases">
        <authorList>
            <consortium name="Wellcome Sanger Institute Data Sharing"/>
        </authorList>
    </citation>
    <scope>NUCLEOTIDE SEQUENCE [LARGE SCALE GENOMIC DNA]</scope>
</reference>
<accession>A0A672JK56</accession>
<evidence type="ECO:0000313" key="2">
    <source>
        <dbReference type="Proteomes" id="UP000472267"/>
    </source>
</evidence>
<reference evidence="1" key="2">
    <citation type="submission" date="2025-08" db="UniProtKB">
        <authorList>
            <consortium name="Ensembl"/>
        </authorList>
    </citation>
    <scope>IDENTIFICATION</scope>
</reference>
<protein>
    <recommendedName>
        <fullName evidence="3">CUB domain-containing protein</fullName>
    </recommendedName>
</protein>